<evidence type="ECO:0000313" key="1">
    <source>
        <dbReference type="EMBL" id="CCI53417.1"/>
    </source>
</evidence>
<sequence length="45" mass="5178">MTSPPAYALNRQDPIFDGLRADYPGFDEWLAKVARESDWDCCTVR</sequence>
<proteinExistence type="predicted"/>
<organism evidence="1 2">
    <name type="scientific">Nostocoides jenkinsii Ben 74</name>
    <dbReference type="NCBI Taxonomy" id="1193518"/>
    <lineage>
        <taxon>Bacteria</taxon>
        <taxon>Bacillati</taxon>
        <taxon>Actinomycetota</taxon>
        <taxon>Actinomycetes</taxon>
        <taxon>Micrococcales</taxon>
        <taxon>Intrasporangiaceae</taxon>
        <taxon>Nostocoides</taxon>
    </lineage>
</organism>
<name>A0A077MEN1_9MICO</name>
<gene>
    <name evidence="1" type="ORF">BN13_390034</name>
</gene>
<dbReference type="EMBL" id="CAJC01000149">
    <property type="protein sequence ID" value="CCI53417.1"/>
    <property type="molecule type" value="Genomic_DNA"/>
</dbReference>
<protein>
    <submittedName>
        <fullName evidence="1">Uncharacterized protein</fullName>
    </submittedName>
</protein>
<keyword evidence="2" id="KW-1185">Reference proteome</keyword>
<accession>A0A077MEN1</accession>
<comment type="caution">
    <text evidence="1">The sequence shown here is derived from an EMBL/GenBank/DDBJ whole genome shotgun (WGS) entry which is preliminary data.</text>
</comment>
<reference evidence="1 2" key="1">
    <citation type="journal article" date="2013" name="ISME J.">
        <title>A metabolic model for members of the genus Tetrasphaera involved in enhanced biological phosphorus removal.</title>
        <authorList>
            <person name="Kristiansen R."/>
            <person name="Nguyen H.T.T."/>
            <person name="Saunders A.M."/>
            <person name="Nielsen J.L."/>
            <person name="Wimmer R."/>
            <person name="Le V.Q."/>
            <person name="McIlroy S.J."/>
            <person name="Petrovski S."/>
            <person name="Seviour R.J."/>
            <person name="Calteau A."/>
            <person name="Nielsen K.L."/>
            <person name="Nielsen P.H."/>
        </authorList>
    </citation>
    <scope>NUCLEOTIDE SEQUENCE [LARGE SCALE GENOMIC DNA]</scope>
    <source>
        <strain evidence="1 2">Ben 74</strain>
    </source>
</reference>
<dbReference type="Proteomes" id="UP000035720">
    <property type="component" value="Unassembled WGS sequence"/>
</dbReference>
<dbReference type="AlphaFoldDB" id="A0A077MEN1"/>
<evidence type="ECO:0000313" key="2">
    <source>
        <dbReference type="Proteomes" id="UP000035720"/>
    </source>
</evidence>